<evidence type="ECO:0000256" key="2">
    <source>
        <dbReference type="ARBA" id="ARBA00022771"/>
    </source>
</evidence>
<dbReference type="EMBL" id="CAXIEN010000541">
    <property type="protein sequence ID" value="CAL1300205.1"/>
    <property type="molecule type" value="Genomic_DNA"/>
</dbReference>
<feature type="compositionally biased region" description="Basic and acidic residues" evidence="4">
    <location>
        <begin position="509"/>
        <end position="548"/>
    </location>
</feature>
<dbReference type="InterPro" id="IPR042778">
    <property type="entry name" value="ZCWPW1/ZCWPW2"/>
</dbReference>
<accession>A0AAV2BV92</accession>
<feature type="domain" description="PWWP" evidence="5">
    <location>
        <begin position="93"/>
        <end position="145"/>
    </location>
</feature>
<dbReference type="SUPFAM" id="SSF63748">
    <property type="entry name" value="Tudor/PWWP/MBT"/>
    <property type="match status" value="1"/>
</dbReference>
<evidence type="ECO:0000313" key="8">
    <source>
        <dbReference type="Proteomes" id="UP001497382"/>
    </source>
</evidence>
<dbReference type="PROSITE" id="PS50812">
    <property type="entry name" value="PWWP"/>
    <property type="match status" value="1"/>
</dbReference>
<dbReference type="InterPro" id="IPR011124">
    <property type="entry name" value="Znf_CW"/>
</dbReference>
<keyword evidence="1" id="KW-0479">Metal-binding</keyword>
<dbReference type="PANTHER" id="PTHR15999">
    <property type="entry name" value="ZINC FINGER CW-TYPE PWWP DOMAIN PROTEIN 1"/>
    <property type="match status" value="1"/>
</dbReference>
<dbReference type="Proteomes" id="UP001497382">
    <property type="component" value="Unassembled WGS sequence"/>
</dbReference>
<feature type="compositionally biased region" description="Basic and acidic residues" evidence="4">
    <location>
        <begin position="441"/>
        <end position="451"/>
    </location>
</feature>
<feature type="domain" description="CW-type" evidence="6">
    <location>
        <begin position="17"/>
        <end position="83"/>
    </location>
</feature>
<evidence type="ECO:0000256" key="1">
    <source>
        <dbReference type="ARBA" id="ARBA00022723"/>
    </source>
</evidence>
<feature type="compositionally biased region" description="Basic and acidic residues" evidence="4">
    <location>
        <begin position="225"/>
        <end position="244"/>
    </location>
</feature>
<reference evidence="7 8" key="1">
    <citation type="submission" date="2024-04" db="EMBL/GenBank/DDBJ databases">
        <authorList>
            <person name="Rising A."/>
            <person name="Reimegard J."/>
            <person name="Sonavane S."/>
            <person name="Akerstrom W."/>
            <person name="Nylinder S."/>
            <person name="Hedman E."/>
            <person name="Kallberg Y."/>
        </authorList>
    </citation>
    <scope>NUCLEOTIDE SEQUENCE [LARGE SCALE GENOMIC DNA]</scope>
</reference>
<dbReference type="CDD" id="cd20145">
    <property type="entry name" value="PWWP_ZCWPW1"/>
    <property type="match status" value="1"/>
</dbReference>
<dbReference type="Gene3D" id="3.30.40.100">
    <property type="match status" value="1"/>
</dbReference>
<dbReference type="SMART" id="SM00293">
    <property type="entry name" value="PWWP"/>
    <property type="match status" value="1"/>
</dbReference>
<keyword evidence="2" id="KW-0863">Zinc-finger</keyword>
<gene>
    <name evidence="7" type="ORF">LARSCL_LOCUS21817</name>
</gene>
<evidence type="ECO:0008006" key="9">
    <source>
        <dbReference type="Google" id="ProtNLM"/>
    </source>
</evidence>
<evidence type="ECO:0000256" key="3">
    <source>
        <dbReference type="ARBA" id="ARBA00022833"/>
    </source>
</evidence>
<dbReference type="Pfam" id="PF00855">
    <property type="entry name" value="PWWP"/>
    <property type="match status" value="1"/>
</dbReference>
<comment type="caution">
    <text evidence="7">The sequence shown here is derived from an EMBL/GenBank/DDBJ whole genome shotgun (WGS) entry which is preliminary data.</text>
</comment>
<dbReference type="PROSITE" id="PS51050">
    <property type="entry name" value="ZF_CW"/>
    <property type="match status" value="1"/>
</dbReference>
<protein>
    <recommendedName>
        <fullName evidence="9">Zinc finger CW-type PWWP domain protein 1</fullName>
    </recommendedName>
</protein>
<dbReference type="GO" id="GO:0008270">
    <property type="term" value="F:zinc ion binding"/>
    <property type="evidence" value="ECO:0007669"/>
    <property type="project" value="UniProtKB-KW"/>
</dbReference>
<name>A0AAV2BV92_9ARAC</name>
<evidence type="ECO:0000259" key="6">
    <source>
        <dbReference type="PROSITE" id="PS51050"/>
    </source>
</evidence>
<keyword evidence="8" id="KW-1185">Reference proteome</keyword>
<dbReference type="Gene3D" id="2.30.30.140">
    <property type="match status" value="1"/>
</dbReference>
<dbReference type="InterPro" id="IPR000313">
    <property type="entry name" value="PWWP_dom"/>
</dbReference>
<feature type="region of interest" description="Disordered" evidence="4">
    <location>
        <begin position="429"/>
        <end position="564"/>
    </location>
</feature>
<organism evidence="7 8">
    <name type="scientific">Larinioides sclopetarius</name>
    <dbReference type="NCBI Taxonomy" id="280406"/>
    <lineage>
        <taxon>Eukaryota</taxon>
        <taxon>Metazoa</taxon>
        <taxon>Ecdysozoa</taxon>
        <taxon>Arthropoda</taxon>
        <taxon>Chelicerata</taxon>
        <taxon>Arachnida</taxon>
        <taxon>Araneae</taxon>
        <taxon>Araneomorphae</taxon>
        <taxon>Entelegynae</taxon>
        <taxon>Araneoidea</taxon>
        <taxon>Araneidae</taxon>
        <taxon>Larinioides</taxon>
    </lineage>
</organism>
<dbReference type="GO" id="GO:0005634">
    <property type="term" value="C:nucleus"/>
    <property type="evidence" value="ECO:0007669"/>
    <property type="project" value="TreeGrafter"/>
</dbReference>
<dbReference type="AlphaFoldDB" id="A0AAV2BV92"/>
<evidence type="ECO:0000259" key="5">
    <source>
        <dbReference type="PROSITE" id="PS50812"/>
    </source>
</evidence>
<keyword evidence="3" id="KW-0862">Zinc</keyword>
<dbReference type="Pfam" id="PF07496">
    <property type="entry name" value="zf-CW"/>
    <property type="match status" value="1"/>
</dbReference>
<feature type="region of interest" description="Disordered" evidence="4">
    <location>
        <begin position="371"/>
        <end position="401"/>
    </location>
</feature>
<evidence type="ECO:0000313" key="7">
    <source>
        <dbReference type="EMBL" id="CAL1300205.1"/>
    </source>
</evidence>
<sequence>MAEKKKAKDEEDLKSTRDVLLKWNEYYMSKDFGIGIQCEKCKKWRQVFQYQDKNEVPDVWNCSKWKIDERRRGSCRIPSDVNEEDFEETKYAPGSLVWAKMQGFPWWPAMIEDCPDAQHYYMPSVDGEPEYHVNFFGSKPLRHWIKESHIKDFTLPPPPMTPKAKKNKDLQKSIEQANEALKMKEKERLAIFSFAVRYKGHWAKVKELDEVDLPPNCLPKKRKEKSSDKVDLPPDSLKKERNEISTDETDSLMSCPKKKRKKKSSDEVDSPTNYVKKRKVESTDEIVLQPDCLKKKTKEKSADEVDLAPNCLKQRKEKSTDEIDLPADCLKKKRKEISTDKVDLQTNCFKKIKKESTDEIDLPPDCLKKKRKEKSADEVDLAPNCFTKQKEKSADEVESPLNCSKKKLKEKSSDKVELPPNMFIKKCKERSTAFKSQGIARETDGNRDSHLTSKVRKRWNVQSKSDDDTSSIGESQPTVSHREQIEENNSCKNQFGDLSEAGDNNKQLPSEKSDEQLVDPERPDFISNQDEEHRFSTEKSDKESDKEGSQASDNIVLSSDEDEEKLSPAEKLYLGFVNQKYPSRIYDYYKDLKKRNNSSNEGLNLVTCNEYASTVSESHSIISRESVAGFSGNDDIVNRENAAEFSENNHRNAADCLQNEADVYILDADPSLLRTPSCHTSKNAAEFSKYNITGKHKNITVFSENNHGNAAEYSQSDSDVDILDTDPSLQRTPYPYCYVPKDAAEFSRNNAVTKDAAAFSENNHGNAAEYSQSDPDVYILHTDPSLPRTPYSSCYSPKDATAVSKNNIVIKHENVFPEINHGNAVGCTQNESDVYILDKDSSLLRTPYPSCYNSKTTAKFSKDSTSVSNKNVTTFSETNNGNAAEYSQNDSNVYILDTDPSLLRIPHPSCCTPKNVANFSENNTKNATVFSENNHENAAEYSQNESILDKDPSLLRTPYPSCCTSKNFANFSENNTKNSSVFSENYRGNGAEYSQNDSNVHILNTDPSLLRTPYSSCHVPKSAAEFTRNNSVAIHENAAAFSDNNLGKTAEYSQNDSHVYILDKDTSLMGTPYPPCSTPKTEKFPNHEMSKKKRELIDELNNSNNPKYMPYSLYRRKMKK</sequence>
<proteinExistence type="predicted"/>
<feature type="region of interest" description="Disordered" evidence="4">
    <location>
        <begin position="213"/>
        <end position="276"/>
    </location>
</feature>
<dbReference type="PANTHER" id="PTHR15999:SF2">
    <property type="entry name" value="ZINC FINGER CW-TYPE PWWP DOMAIN PROTEIN 1"/>
    <property type="match status" value="1"/>
</dbReference>
<feature type="compositionally biased region" description="Polar residues" evidence="4">
    <location>
        <begin position="470"/>
        <end position="479"/>
    </location>
</feature>
<evidence type="ECO:0000256" key="4">
    <source>
        <dbReference type="SAM" id="MobiDB-lite"/>
    </source>
</evidence>